<proteinExistence type="predicted"/>
<feature type="chain" id="PRO_5004826486" description="EF-hand domain-containing protein" evidence="1">
    <location>
        <begin position="17"/>
        <end position="325"/>
    </location>
</feature>
<dbReference type="KEGG" id="nai:NECAME_16267"/>
<evidence type="ECO:0008006" key="4">
    <source>
        <dbReference type="Google" id="ProtNLM"/>
    </source>
</evidence>
<gene>
    <name evidence="2" type="ORF">NECAME_16267</name>
</gene>
<feature type="signal peptide" evidence="1">
    <location>
        <begin position="1"/>
        <end position="16"/>
    </location>
</feature>
<evidence type="ECO:0000313" key="2">
    <source>
        <dbReference type="EMBL" id="ETN86567.1"/>
    </source>
</evidence>
<dbReference type="AlphaFoldDB" id="W2TZV6"/>
<organism evidence="2 3">
    <name type="scientific">Necator americanus</name>
    <name type="common">Human hookworm</name>
    <dbReference type="NCBI Taxonomy" id="51031"/>
    <lineage>
        <taxon>Eukaryota</taxon>
        <taxon>Metazoa</taxon>
        <taxon>Ecdysozoa</taxon>
        <taxon>Nematoda</taxon>
        <taxon>Chromadorea</taxon>
        <taxon>Rhabditida</taxon>
        <taxon>Rhabditina</taxon>
        <taxon>Rhabditomorpha</taxon>
        <taxon>Strongyloidea</taxon>
        <taxon>Ancylostomatidae</taxon>
        <taxon>Bunostominae</taxon>
        <taxon>Necator</taxon>
    </lineage>
</organism>
<dbReference type="GeneID" id="25356293"/>
<keyword evidence="1" id="KW-0732">Signal</keyword>
<evidence type="ECO:0000256" key="1">
    <source>
        <dbReference type="SAM" id="SignalP"/>
    </source>
</evidence>
<dbReference type="EMBL" id="KI657527">
    <property type="protein sequence ID" value="ETN86567.1"/>
    <property type="molecule type" value="Genomic_DNA"/>
</dbReference>
<name>W2TZV6_NECAM</name>
<reference evidence="3" key="1">
    <citation type="journal article" date="2014" name="Nat. Genet.">
        <title>Genome of the human hookworm Necator americanus.</title>
        <authorList>
            <person name="Tang Y.T."/>
            <person name="Gao X."/>
            <person name="Rosa B.A."/>
            <person name="Abubucker S."/>
            <person name="Hallsworth-Pepin K."/>
            <person name="Martin J."/>
            <person name="Tyagi R."/>
            <person name="Heizer E."/>
            <person name="Zhang X."/>
            <person name="Bhonagiri-Palsikar V."/>
            <person name="Minx P."/>
            <person name="Warren W.C."/>
            <person name="Wang Q."/>
            <person name="Zhan B."/>
            <person name="Hotez P.J."/>
            <person name="Sternberg P.W."/>
            <person name="Dougall A."/>
            <person name="Gaze S.T."/>
            <person name="Mulvenna J."/>
            <person name="Sotillo J."/>
            <person name="Ranganathan S."/>
            <person name="Rabelo E.M."/>
            <person name="Wilson R.K."/>
            <person name="Felgner P.L."/>
            <person name="Bethony J."/>
            <person name="Hawdon J.M."/>
            <person name="Gasser R.B."/>
            <person name="Loukas A."/>
            <person name="Mitreva M."/>
        </authorList>
    </citation>
    <scope>NUCLEOTIDE SEQUENCE [LARGE SCALE GENOMIC DNA]</scope>
</reference>
<dbReference type="Proteomes" id="UP000053676">
    <property type="component" value="Unassembled WGS sequence"/>
</dbReference>
<accession>W2TZV6</accession>
<evidence type="ECO:0000313" key="3">
    <source>
        <dbReference type="Proteomes" id="UP000053676"/>
    </source>
</evidence>
<dbReference type="CTD" id="25356293"/>
<protein>
    <recommendedName>
        <fullName evidence="4">EF-hand domain-containing protein</fullName>
    </recommendedName>
</protein>
<sequence>MRLIIGIALIIQCVLCTNNTLTTNGECTRLTLTVKEHEYDNATSLIDEHKAEIVALRKAFEANPLRNPLVLHYGGDPTHYKLKLEIKRVQKGDNEPKNEEGDIAVKRLTGYDKNGIKHVTVEYYTSTNTIYMPLEEGTFDKFLEKCTSTKNTQKMGAIDSHVPSSSTASNYVTTSVAEQENVQNRGNQSLNRGKTIRNYKSLQYNHGMYSDYNRQGSQQQGYQYFNPIDTNSYRTLYQQHLSRNGMNNMENQQYGNDLGKMDSSKHQKFNPHTHPEPFYPGETDSKSLLAQQALNKRKMFEHLDINEMGKLTLPEFRRYSFKSVG</sequence>
<keyword evidence="3" id="KW-1185">Reference proteome</keyword>